<accession>A0A510JB77</accession>
<dbReference type="FunFam" id="3.40.1190.20:FF:000001">
    <property type="entry name" value="Phosphofructokinase"/>
    <property type="match status" value="1"/>
</dbReference>
<evidence type="ECO:0000256" key="8">
    <source>
        <dbReference type="ARBA" id="ARBA00032802"/>
    </source>
</evidence>
<comment type="similarity">
    <text evidence="1 11">Belongs to the carbohydrate kinase PfkB family.</text>
</comment>
<dbReference type="PANTHER" id="PTHR46566:SF5">
    <property type="entry name" value="1-PHOSPHOFRUCTOKINASE"/>
    <property type="match status" value="1"/>
</dbReference>
<dbReference type="Pfam" id="PF00294">
    <property type="entry name" value="PfkB"/>
    <property type="match status" value="1"/>
</dbReference>
<dbReference type="InterPro" id="IPR022463">
    <property type="entry name" value="1-PFruKinase"/>
</dbReference>
<organism evidence="13 14">
    <name type="scientific">Pseudoleptotrichia goodfellowii</name>
    <dbReference type="NCBI Taxonomy" id="157692"/>
    <lineage>
        <taxon>Bacteria</taxon>
        <taxon>Fusobacteriati</taxon>
        <taxon>Fusobacteriota</taxon>
        <taxon>Fusobacteriia</taxon>
        <taxon>Fusobacteriales</taxon>
        <taxon>Leptotrichiaceae</taxon>
        <taxon>Pseudoleptotrichia</taxon>
    </lineage>
</organism>
<keyword evidence="7 11" id="KW-0067">ATP-binding</keyword>
<keyword evidence="4 10" id="KW-0808">Transferase</keyword>
<dbReference type="GO" id="GO:0016052">
    <property type="term" value="P:carbohydrate catabolic process"/>
    <property type="evidence" value="ECO:0007669"/>
    <property type="project" value="UniProtKB-ARBA"/>
</dbReference>
<evidence type="ECO:0000313" key="14">
    <source>
        <dbReference type="Proteomes" id="UP000321606"/>
    </source>
</evidence>
<keyword evidence="6 11" id="KW-0418">Kinase</keyword>
<dbReference type="SUPFAM" id="SSF53613">
    <property type="entry name" value="Ribokinase-like"/>
    <property type="match status" value="1"/>
</dbReference>
<name>A0A510JB77_9FUSO</name>
<dbReference type="NCBIfam" id="TIGR03828">
    <property type="entry name" value="pfkB"/>
    <property type="match status" value="1"/>
</dbReference>
<dbReference type="Proteomes" id="UP000321606">
    <property type="component" value="Chromosome"/>
</dbReference>
<comment type="catalytic activity">
    <reaction evidence="9 11">
        <text>beta-D-fructose 1-phosphate + ATP = beta-D-fructose 1,6-bisphosphate + ADP + H(+)</text>
        <dbReference type="Rhea" id="RHEA:14213"/>
        <dbReference type="ChEBI" id="CHEBI:15378"/>
        <dbReference type="ChEBI" id="CHEBI:30616"/>
        <dbReference type="ChEBI" id="CHEBI:32966"/>
        <dbReference type="ChEBI" id="CHEBI:138881"/>
        <dbReference type="ChEBI" id="CHEBI:456216"/>
        <dbReference type="EC" id="2.7.1.56"/>
    </reaction>
</comment>
<evidence type="ECO:0000256" key="2">
    <source>
        <dbReference type="ARBA" id="ARBA00012131"/>
    </source>
</evidence>
<proteinExistence type="inferred from homology"/>
<evidence type="ECO:0000313" key="13">
    <source>
        <dbReference type="EMBL" id="BBM36570.1"/>
    </source>
</evidence>
<evidence type="ECO:0000256" key="7">
    <source>
        <dbReference type="ARBA" id="ARBA00022840"/>
    </source>
</evidence>
<evidence type="ECO:0000256" key="5">
    <source>
        <dbReference type="ARBA" id="ARBA00022741"/>
    </source>
</evidence>
<dbReference type="InterPro" id="IPR002173">
    <property type="entry name" value="Carboh/pur_kinase_PfkB_CS"/>
</dbReference>
<evidence type="ECO:0000256" key="10">
    <source>
        <dbReference type="PIRNR" id="PIRNR000535"/>
    </source>
</evidence>
<dbReference type="GO" id="GO:0008662">
    <property type="term" value="F:1-phosphofructokinase activity"/>
    <property type="evidence" value="ECO:0007669"/>
    <property type="project" value="UniProtKB-UniRule"/>
</dbReference>
<gene>
    <name evidence="13" type="ORF">JCM16774_1514</name>
</gene>
<dbReference type="GO" id="GO:0005524">
    <property type="term" value="F:ATP binding"/>
    <property type="evidence" value="ECO:0007669"/>
    <property type="project" value="UniProtKB-UniRule"/>
</dbReference>
<evidence type="ECO:0000259" key="12">
    <source>
        <dbReference type="Pfam" id="PF00294"/>
    </source>
</evidence>
<sequence>MITTITLNPAIDTRYFIDDFQEGKLFRADKIVKSPGGKGLNVTKVLHQLGADVTATGIVGGKNGEWIREKLKERNIKEKFYICSKETRVCIAVLAKNSETEILEASEEVEEKDIKGFEKVFAELLEKSDIITISGSLLKGVEKDYYKKLIEMINSKNRKVILDTSGATLLEGIKAKPYLIKPNFDELEYITGEKISDEHKLKGAMLKLKESGAQNILVSMGKDGAMYFGERNLKVTIPEIEVCNTVGSGDSTVAGFAKGLQDNMDLEETLKLAMACGMSNAQKTETGLVDIKDVESFMKQIKIEEIKL</sequence>
<protein>
    <recommendedName>
        <fullName evidence="3 11">1-phosphofructokinase</fullName>
        <shortName evidence="11">Fru1PK</shortName>
        <ecNumber evidence="2 11">2.7.1.56</ecNumber>
    </recommendedName>
    <alternativeName>
        <fullName evidence="8 11">Fructose 1-phosphate kinase</fullName>
    </alternativeName>
</protein>
<dbReference type="NCBIfam" id="TIGR03168">
    <property type="entry name" value="1-PFK"/>
    <property type="match status" value="1"/>
</dbReference>
<dbReference type="STRING" id="714315.GCA_000516535_01523"/>
<dbReference type="GO" id="GO:0005829">
    <property type="term" value="C:cytosol"/>
    <property type="evidence" value="ECO:0007669"/>
    <property type="project" value="TreeGrafter"/>
</dbReference>
<dbReference type="PIRSF" id="PIRSF000535">
    <property type="entry name" value="1PFK/6PFK/LacC"/>
    <property type="match status" value="1"/>
</dbReference>
<evidence type="ECO:0000256" key="9">
    <source>
        <dbReference type="ARBA" id="ARBA00047745"/>
    </source>
</evidence>
<dbReference type="AlphaFoldDB" id="A0A510JB77"/>
<dbReference type="PANTHER" id="PTHR46566">
    <property type="entry name" value="1-PHOSPHOFRUCTOKINASE-RELATED"/>
    <property type="match status" value="1"/>
</dbReference>
<dbReference type="GO" id="GO:0044281">
    <property type="term" value="P:small molecule metabolic process"/>
    <property type="evidence" value="ECO:0007669"/>
    <property type="project" value="UniProtKB-ARBA"/>
</dbReference>
<dbReference type="InterPro" id="IPR011611">
    <property type="entry name" value="PfkB_dom"/>
</dbReference>
<feature type="domain" description="Carbohydrate kinase PfkB" evidence="12">
    <location>
        <begin position="16"/>
        <end position="287"/>
    </location>
</feature>
<dbReference type="InterPro" id="IPR017583">
    <property type="entry name" value="Tagatose/fructose_Pkinase"/>
</dbReference>
<evidence type="ECO:0000256" key="3">
    <source>
        <dbReference type="ARBA" id="ARBA00013596"/>
    </source>
</evidence>
<dbReference type="PROSITE" id="PS00583">
    <property type="entry name" value="PFKB_KINASES_1"/>
    <property type="match status" value="1"/>
</dbReference>
<dbReference type="CDD" id="cd01164">
    <property type="entry name" value="FruK_PfkB_like"/>
    <property type="match status" value="1"/>
</dbReference>
<evidence type="ECO:0000256" key="1">
    <source>
        <dbReference type="ARBA" id="ARBA00010688"/>
    </source>
</evidence>
<dbReference type="EC" id="2.7.1.56" evidence="2 11"/>
<dbReference type="Gene3D" id="3.40.1190.20">
    <property type="match status" value="1"/>
</dbReference>
<keyword evidence="5 11" id="KW-0547">Nucleotide-binding</keyword>
<dbReference type="InterPro" id="IPR029056">
    <property type="entry name" value="Ribokinase-like"/>
</dbReference>
<dbReference type="EMBL" id="AP019822">
    <property type="protein sequence ID" value="BBM36570.1"/>
    <property type="molecule type" value="Genomic_DNA"/>
</dbReference>
<evidence type="ECO:0000256" key="4">
    <source>
        <dbReference type="ARBA" id="ARBA00022679"/>
    </source>
</evidence>
<dbReference type="KEGG" id="lgo:JCM16774_1514"/>
<dbReference type="PROSITE" id="PS00584">
    <property type="entry name" value="PFKB_KINASES_2"/>
    <property type="match status" value="1"/>
</dbReference>
<reference evidence="13 14" key="1">
    <citation type="submission" date="2019-07" db="EMBL/GenBank/DDBJ databases">
        <title>Complete Genome Sequence of Leptotrichia goodfellowii Strain JCM 16774.</title>
        <authorList>
            <person name="Watanabe S."/>
            <person name="Cui L."/>
        </authorList>
    </citation>
    <scope>NUCLEOTIDE SEQUENCE [LARGE SCALE GENOMIC DNA]</scope>
    <source>
        <strain evidence="13 14">JCM16774</strain>
    </source>
</reference>
<evidence type="ECO:0000256" key="6">
    <source>
        <dbReference type="ARBA" id="ARBA00022777"/>
    </source>
</evidence>
<dbReference type="OrthoDB" id="9801219at2"/>
<dbReference type="RefSeq" id="WP_026737830.1">
    <property type="nucleotide sequence ID" value="NZ_AP019822.1"/>
</dbReference>
<comment type="function">
    <text evidence="11">Catalyzes the ATP-dependent phosphorylation of fructose-l-phosphate to fructose-l,6-bisphosphate.</text>
</comment>
<evidence type="ECO:0000256" key="11">
    <source>
        <dbReference type="RuleBase" id="RU369061"/>
    </source>
</evidence>